<evidence type="ECO:0000313" key="2">
    <source>
        <dbReference type="EMBL" id="RKS25207.1"/>
    </source>
</evidence>
<sequence>MGLLSYLHDELIITNSKIATKMKTKSLLLIGIVSLSLVTIIKTVMNRMEIFNEEEEEDQELDGQDEEYGFPLFI</sequence>
<protein>
    <submittedName>
        <fullName evidence="2">Uncharacterized protein</fullName>
    </submittedName>
</protein>
<name>A0A495MGU2_9FLAO</name>
<comment type="caution">
    <text evidence="2">The sequence shown here is derived from an EMBL/GenBank/DDBJ whole genome shotgun (WGS) entry which is preliminary data.</text>
</comment>
<keyword evidence="1" id="KW-0472">Membrane</keyword>
<dbReference type="Proteomes" id="UP000277579">
    <property type="component" value="Unassembled WGS sequence"/>
</dbReference>
<evidence type="ECO:0000256" key="1">
    <source>
        <dbReference type="SAM" id="Phobius"/>
    </source>
</evidence>
<reference evidence="2 3" key="1">
    <citation type="submission" date="2018-10" db="EMBL/GenBank/DDBJ databases">
        <title>Genomic Encyclopedia of Archaeal and Bacterial Type Strains, Phase II (KMG-II): from individual species to whole genera.</title>
        <authorList>
            <person name="Goeker M."/>
        </authorList>
    </citation>
    <scope>NUCLEOTIDE SEQUENCE [LARGE SCALE GENOMIC DNA]</scope>
    <source>
        <strain evidence="2 3">DSM 29537</strain>
    </source>
</reference>
<proteinExistence type="predicted"/>
<evidence type="ECO:0000313" key="3">
    <source>
        <dbReference type="Proteomes" id="UP000277579"/>
    </source>
</evidence>
<dbReference type="EMBL" id="RBLC01000001">
    <property type="protein sequence ID" value="RKS25207.1"/>
    <property type="molecule type" value="Genomic_DNA"/>
</dbReference>
<keyword evidence="1" id="KW-0812">Transmembrane</keyword>
<feature type="transmembrane region" description="Helical" evidence="1">
    <location>
        <begin position="27"/>
        <end position="45"/>
    </location>
</feature>
<gene>
    <name evidence="2" type="ORF">CLV94_0237</name>
</gene>
<keyword evidence="1" id="KW-1133">Transmembrane helix</keyword>
<organism evidence="2 3">
    <name type="scientific">Flavobacterium endophyticum</name>
    <dbReference type="NCBI Taxonomy" id="1540163"/>
    <lineage>
        <taxon>Bacteria</taxon>
        <taxon>Pseudomonadati</taxon>
        <taxon>Bacteroidota</taxon>
        <taxon>Flavobacteriia</taxon>
        <taxon>Flavobacteriales</taxon>
        <taxon>Flavobacteriaceae</taxon>
        <taxon>Flavobacterium</taxon>
    </lineage>
</organism>
<keyword evidence="3" id="KW-1185">Reference proteome</keyword>
<accession>A0A495MGU2</accession>
<dbReference type="AlphaFoldDB" id="A0A495MGU2"/>